<keyword evidence="3" id="KW-1185">Reference proteome</keyword>
<reference evidence="2 3" key="1">
    <citation type="submission" date="2016-10" db="EMBL/GenBank/DDBJ databases">
        <authorList>
            <person name="de Groot N.N."/>
        </authorList>
    </citation>
    <scope>NUCLEOTIDE SEQUENCE [LARGE SCALE GENOMIC DNA]</scope>
    <source>
        <strain evidence="2 3">DSM 19938</strain>
    </source>
</reference>
<feature type="signal peptide" evidence="1">
    <location>
        <begin position="1"/>
        <end position="19"/>
    </location>
</feature>
<dbReference type="AlphaFoldDB" id="A0A1H6S151"/>
<dbReference type="STRING" id="408657.SAMN04487995_1679"/>
<dbReference type="OrthoDB" id="9790491at2"/>
<organism evidence="2 3">
    <name type="scientific">Dyadobacter koreensis</name>
    <dbReference type="NCBI Taxonomy" id="408657"/>
    <lineage>
        <taxon>Bacteria</taxon>
        <taxon>Pseudomonadati</taxon>
        <taxon>Bacteroidota</taxon>
        <taxon>Cytophagia</taxon>
        <taxon>Cytophagales</taxon>
        <taxon>Spirosomataceae</taxon>
        <taxon>Dyadobacter</taxon>
    </lineage>
</organism>
<dbReference type="RefSeq" id="WP_090334491.1">
    <property type="nucleotide sequence ID" value="NZ_FNXY01000002.1"/>
</dbReference>
<sequence>MKRSLLLFAFIFSFSIANAQPEKWALGFKLGEPVGVVLRKYGDRNALDITVGTYTGLLKNKDTYREGEYADIGFMLNGTYLWFVPMFNERMLAYGGVGVQINSRRYYPNPRIREVHTNNISTGPSFTGGLEFFFAQKPTSFFIEGGGYIELLPKVFYFNPNLSLGLRHNF</sequence>
<evidence type="ECO:0008006" key="4">
    <source>
        <dbReference type="Google" id="ProtNLM"/>
    </source>
</evidence>
<accession>A0A1H6S151</accession>
<evidence type="ECO:0000313" key="2">
    <source>
        <dbReference type="EMBL" id="SEI61763.1"/>
    </source>
</evidence>
<feature type="chain" id="PRO_5011651151" description="Outer membrane protein beta-barrel domain-containing protein" evidence="1">
    <location>
        <begin position="20"/>
        <end position="170"/>
    </location>
</feature>
<evidence type="ECO:0000256" key="1">
    <source>
        <dbReference type="SAM" id="SignalP"/>
    </source>
</evidence>
<protein>
    <recommendedName>
        <fullName evidence="4">Outer membrane protein beta-barrel domain-containing protein</fullName>
    </recommendedName>
</protein>
<dbReference type="EMBL" id="FNXY01000002">
    <property type="protein sequence ID" value="SEI61763.1"/>
    <property type="molecule type" value="Genomic_DNA"/>
</dbReference>
<proteinExistence type="predicted"/>
<keyword evidence="1" id="KW-0732">Signal</keyword>
<evidence type="ECO:0000313" key="3">
    <source>
        <dbReference type="Proteomes" id="UP000199532"/>
    </source>
</evidence>
<name>A0A1H6S151_9BACT</name>
<gene>
    <name evidence="2" type="ORF">SAMN04487995_1679</name>
</gene>
<dbReference type="Proteomes" id="UP000199532">
    <property type="component" value="Unassembled WGS sequence"/>
</dbReference>